<dbReference type="RefSeq" id="WP_092405084.1">
    <property type="nucleotide sequence ID" value="NZ_FOVF01000003.1"/>
</dbReference>
<proteinExistence type="predicted"/>
<evidence type="ECO:0000313" key="2">
    <source>
        <dbReference type="Proteomes" id="UP000198575"/>
    </source>
</evidence>
<protein>
    <recommendedName>
        <fullName evidence="3">Toxin CptA</fullName>
    </recommendedName>
</protein>
<sequence>MKSAPAIAFDYTPSRLILAGVLACGALAALAVVLSGLGGFLKIPLVLLALGYAGHAAWRFADCPVVRMAHGEAGWILVDRSGNEEAVELAHHIRRGVLLVLAFAAGTRRPRRFVLAPDNLDAETRRRLLLVLAAS</sequence>
<dbReference type="AlphaFoldDB" id="A0A1I4W115"/>
<dbReference type="OrthoDB" id="5955251at2"/>
<name>A0A1I4W115_9GAMM</name>
<organism evidence="1 2">
    <name type="scientific">Dokdonella immobilis</name>
    <dbReference type="NCBI Taxonomy" id="578942"/>
    <lineage>
        <taxon>Bacteria</taxon>
        <taxon>Pseudomonadati</taxon>
        <taxon>Pseudomonadota</taxon>
        <taxon>Gammaproteobacteria</taxon>
        <taxon>Lysobacterales</taxon>
        <taxon>Rhodanobacteraceae</taxon>
        <taxon>Dokdonella</taxon>
    </lineage>
</organism>
<evidence type="ECO:0008006" key="3">
    <source>
        <dbReference type="Google" id="ProtNLM"/>
    </source>
</evidence>
<evidence type="ECO:0000313" key="1">
    <source>
        <dbReference type="EMBL" id="SFN07191.1"/>
    </source>
</evidence>
<dbReference type="Proteomes" id="UP000198575">
    <property type="component" value="Unassembled WGS sequence"/>
</dbReference>
<gene>
    <name evidence="1" type="ORF">SAMN05216289_103250</name>
</gene>
<accession>A0A1I4W115</accession>
<reference evidence="1 2" key="1">
    <citation type="submission" date="2016-10" db="EMBL/GenBank/DDBJ databases">
        <authorList>
            <person name="de Groot N.N."/>
        </authorList>
    </citation>
    <scope>NUCLEOTIDE SEQUENCE [LARGE SCALE GENOMIC DNA]</scope>
    <source>
        <strain evidence="1 2">CGMCC 1.7659</strain>
    </source>
</reference>
<keyword evidence="2" id="KW-1185">Reference proteome</keyword>
<dbReference type="STRING" id="578942.SAMN05216289_103250"/>
<dbReference type="EMBL" id="FOVF01000003">
    <property type="protein sequence ID" value="SFN07191.1"/>
    <property type="molecule type" value="Genomic_DNA"/>
</dbReference>